<accession>A0A9D5HV73</accession>
<dbReference type="OrthoDB" id="344207at2759"/>
<evidence type="ECO:0000256" key="1">
    <source>
        <dbReference type="SAM" id="SignalP"/>
    </source>
</evidence>
<name>A0A9D5HV73_9CRYT</name>
<feature type="chain" id="PRO_5038649905" evidence="1">
    <location>
        <begin position="18"/>
        <end position="455"/>
    </location>
</feature>
<feature type="signal peptide" evidence="1">
    <location>
        <begin position="1"/>
        <end position="17"/>
    </location>
</feature>
<keyword evidence="1" id="KW-0732">Signal</keyword>
<sequence length="455" mass="52133">MNLFILTLVVLVLRASTSKLSGTFNEIEFPPSWHFFENHHSLESYKYGLLMQTLVHLKSKRESTREIFSNVMNYDIESISCEVYEDVFCLISSPVLFIENQPSYKKTNNVQKVYFCSERSNKYLYTEKRKVVIQTLKLKLADGSSIKLLLSFSKVGMWIWDGRAIMKHKLRYSNSCYAVGTKDKVGILQKSLHSKIKISEVPMDVPFFKSKIISDRFYDFITENKIDGIVGLNDNSIQGVGVFETISNVMEPSVGKYLISFECNKHVNVDQARNSLLFAVLTGNVGTLMNNEVNHYVVKLIIDGEAASEFSAKLTLNLNIFGIVIPEFRLLQMYKVLNKNAIQKGYDCEIRNTVLGRAIFCDCDFLNSHLNLGILDRDSLYSINLSMLVALDTNKEKRCMIEIYGRKGGEIKFEDRWIFGQVLCKASNINQLYKVNKFNWKIGSPQLIKKMKSIT</sequence>
<protein>
    <submittedName>
        <fullName evidence="2">Signal peptide-containing secreted protein</fullName>
    </submittedName>
</protein>
<dbReference type="Proteomes" id="UP001067231">
    <property type="component" value="Unassembled WGS sequence"/>
</dbReference>
<proteinExistence type="predicted"/>
<dbReference type="EMBL" id="JAPCXC010000040">
    <property type="protein sequence ID" value="KAJ1608780.1"/>
    <property type="molecule type" value="Genomic_DNA"/>
</dbReference>
<evidence type="ECO:0000313" key="2">
    <source>
        <dbReference type="EMBL" id="KAJ1608780.1"/>
    </source>
</evidence>
<dbReference type="AlphaFoldDB" id="A0A9D5HV73"/>
<organism evidence="2">
    <name type="scientific">Cryptosporidium canis</name>
    <dbReference type="NCBI Taxonomy" id="195482"/>
    <lineage>
        <taxon>Eukaryota</taxon>
        <taxon>Sar</taxon>
        <taxon>Alveolata</taxon>
        <taxon>Apicomplexa</taxon>
        <taxon>Conoidasida</taxon>
        <taxon>Coccidia</taxon>
        <taxon>Eucoccidiorida</taxon>
        <taxon>Eimeriorina</taxon>
        <taxon>Cryptosporidiidae</taxon>
        <taxon>Cryptosporidium</taxon>
    </lineage>
</organism>
<gene>
    <name evidence="2" type="ORF">OJ253_1792</name>
</gene>
<comment type="caution">
    <text evidence="2">The sequence shown here is derived from an EMBL/GenBank/DDBJ whole genome shotgun (WGS) entry which is preliminary data.</text>
</comment>
<reference evidence="2" key="1">
    <citation type="submission" date="2022-10" db="EMBL/GenBank/DDBJ databases">
        <title>Adaptive evolution leads to modifications in subtelomeric GC content in a zoonotic Cryptosporidium species.</title>
        <authorList>
            <person name="Li J."/>
            <person name="Feng Y."/>
            <person name="Xiao L."/>
        </authorList>
    </citation>
    <scope>NUCLEOTIDE SEQUENCE</scope>
    <source>
        <strain evidence="2">33844</strain>
    </source>
</reference>